<organism evidence="1 2">
    <name type="scientific">Mesorhabditis belari</name>
    <dbReference type="NCBI Taxonomy" id="2138241"/>
    <lineage>
        <taxon>Eukaryota</taxon>
        <taxon>Metazoa</taxon>
        <taxon>Ecdysozoa</taxon>
        <taxon>Nematoda</taxon>
        <taxon>Chromadorea</taxon>
        <taxon>Rhabditida</taxon>
        <taxon>Rhabditina</taxon>
        <taxon>Rhabditomorpha</taxon>
        <taxon>Rhabditoidea</taxon>
        <taxon>Rhabditidae</taxon>
        <taxon>Mesorhabditinae</taxon>
        <taxon>Mesorhabditis</taxon>
    </lineage>
</organism>
<evidence type="ECO:0000313" key="1">
    <source>
        <dbReference type="Proteomes" id="UP000887575"/>
    </source>
</evidence>
<evidence type="ECO:0000313" key="2">
    <source>
        <dbReference type="WBParaSite" id="MBELARI_LOCUS15716"/>
    </source>
</evidence>
<sequence>MDDQCDLWAAGIEIPLNMMFINKFNSNIGGVRIFADEGDWLRWCYHVGSPAICQRAEINLPNECLKKEIQEVNDL</sequence>
<name>A0AAF3ENT4_9BILA</name>
<proteinExistence type="predicted"/>
<dbReference type="Proteomes" id="UP000887575">
    <property type="component" value="Unassembled WGS sequence"/>
</dbReference>
<dbReference type="WBParaSite" id="MBELARI_LOCUS15716">
    <property type="protein sequence ID" value="MBELARI_LOCUS15716"/>
    <property type="gene ID" value="MBELARI_LOCUS15716"/>
</dbReference>
<dbReference type="AlphaFoldDB" id="A0AAF3ENT4"/>
<reference evidence="2" key="1">
    <citation type="submission" date="2024-02" db="UniProtKB">
        <authorList>
            <consortium name="WormBaseParasite"/>
        </authorList>
    </citation>
    <scope>IDENTIFICATION</scope>
</reference>
<accession>A0AAF3ENT4</accession>
<keyword evidence="1" id="KW-1185">Reference proteome</keyword>
<protein>
    <submittedName>
        <fullName evidence="2">Uncharacterized protein</fullName>
    </submittedName>
</protein>